<evidence type="ECO:0000313" key="3">
    <source>
        <dbReference type="Proteomes" id="UP001524383"/>
    </source>
</evidence>
<feature type="transmembrane region" description="Helical" evidence="1">
    <location>
        <begin position="7"/>
        <end position="25"/>
    </location>
</feature>
<dbReference type="AlphaFoldDB" id="A0ABD4TJ99"/>
<name>A0ABD4TJ99_9EURY</name>
<feature type="transmembrane region" description="Helical" evidence="1">
    <location>
        <begin position="74"/>
        <end position="93"/>
    </location>
</feature>
<gene>
    <name evidence="2" type="ORF">FTO68_08415</name>
</gene>
<dbReference type="Pfam" id="PF06961">
    <property type="entry name" value="DUF1294"/>
    <property type="match status" value="1"/>
</dbReference>
<sequence>MTIPDTTLLHLVLYVVLNIFSFLTFADDKLKAKNNSWRTSEKRLLIYAFVGPFGALAGMKLLRHKTQKLKFKIVYIFLLLHILVIGYYLMPFLNG</sequence>
<keyword evidence="3" id="KW-1185">Reference proteome</keyword>
<keyword evidence="1" id="KW-1133">Transmembrane helix</keyword>
<organism evidence="2 3">
    <name type="scientific">Methanocalculus taiwanensis</name>
    <dbReference type="NCBI Taxonomy" id="106207"/>
    <lineage>
        <taxon>Archaea</taxon>
        <taxon>Methanobacteriati</taxon>
        <taxon>Methanobacteriota</taxon>
        <taxon>Stenosarchaea group</taxon>
        <taxon>Methanomicrobia</taxon>
        <taxon>Methanomicrobiales</taxon>
        <taxon>Methanocalculaceae</taxon>
        <taxon>Methanocalculus</taxon>
    </lineage>
</organism>
<comment type="caution">
    <text evidence="2">The sequence shown here is derived from an EMBL/GenBank/DDBJ whole genome shotgun (WGS) entry which is preliminary data.</text>
</comment>
<keyword evidence="1" id="KW-0812">Transmembrane</keyword>
<dbReference type="InterPro" id="IPR010718">
    <property type="entry name" value="DUF1294"/>
</dbReference>
<evidence type="ECO:0000313" key="2">
    <source>
        <dbReference type="EMBL" id="MCQ1538999.1"/>
    </source>
</evidence>
<evidence type="ECO:0000256" key="1">
    <source>
        <dbReference type="SAM" id="Phobius"/>
    </source>
</evidence>
<reference evidence="2 3" key="1">
    <citation type="submission" date="2019-08" db="EMBL/GenBank/DDBJ databases">
        <authorList>
            <person name="Chen S.-C."/>
            <person name="Lai M.-C."/>
            <person name="You Y.-T."/>
        </authorList>
    </citation>
    <scope>NUCLEOTIDE SEQUENCE [LARGE SCALE GENOMIC DNA]</scope>
    <source>
        <strain evidence="2 3">P2F9704a</strain>
    </source>
</reference>
<dbReference type="EMBL" id="VOTZ01000017">
    <property type="protein sequence ID" value="MCQ1538999.1"/>
    <property type="molecule type" value="Genomic_DNA"/>
</dbReference>
<dbReference type="InterPro" id="IPR012156">
    <property type="entry name" value="Cold_shock_CspA"/>
</dbReference>
<protein>
    <submittedName>
        <fullName evidence="2">DUF1294 domain-containing protein</fullName>
    </submittedName>
</protein>
<dbReference type="PIRSF" id="PIRSF002599">
    <property type="entry name" value="Cold_shock_A"/>
    <property type="match status" value="1"/>
</dbReference>
<feature type="transmembrane region" description="Helical" evidence="1">
    <location>
        <begin position="45"/>
        <end position="62"/>
    </location>
</feature>
<keyword evidence="1" id="KW-0472">Membrane</keyword>
<proteinExistence type="predicted"/>
<accession>A0ABD4TJ99</accession>
<dbReference type="Proteomes" id="UP001524383">
    <property type="component" value="Unassembled WGS sequence"/>
</dbReference>